<evidence type="ECO:0000313" key="1">
    <source>
        <dbReference type="EMBL" id="GCB30353.1"/>
    </source>
</evidence>
<reference evidence="1 2" key="1">
    <citation type="submission" date="2018-10" db="EMBL/GenBank/DDBJ databases">
        <title>Draft Genome Sequence of Anaerotignum sp. KCTC 15736.</title>
        <authorList>
            <person name="Choi S.H."/>
            <person name="Kim J.S."/>
            <person name="Kang S.W."/>
            <person name="Lee J.S."/>
            <person name="Park S.H."/>
        </authorList>
    </citation>
    <scope>NUCLEOTIDE SEQUENCE [LARGE SCALE GENOMIC DNA]</scope>
    <source>
        <strain evidence="1 2">KCTC 15736</strain>
    </source>
</reference>
<accession>A0A401LFQ9</accession>
<organism evidence="1 2">
    <name type="scientific">Anaerotignum faecicola</name>
    <dbReference type="NCBI Taxonomy" id="2358141"/>
    <lineage>
        <taxon>Bacteria</taxon>
        <taxon>Bacillati</taxon>
        <taxon>Bacillota</taxon>
        <taxon>Clostridia</taxon>
        <taxon>Lachnospirales</taxon>
        <taxon>Anaerotignaceae</taxon>
        <taxon>Anaerotignum</taxon>
    </lineage>
</organism>
<proteinExistence type="predicted"/>
<dbReference type="AlphaFoldDB" id="A0A401LFQ9"/>
<comment type="caution">
    <text evidence="1">The sequence shown here is derived from an EMBL/GenBank/DDBJ whole genome shotgun (WGS) entry which is preliminary data.</text>
</comment>
<dbReference type="PANTHER" id="PTHR39162">
    <property type="entry name" value="GLL3345 PROTEIN"/>
    <property type="match status" value="1"/>
</dbReference>
<dbReference type="OrthoDB" id="1711150at2"/>
<keyword evidence="2" id="KW-1185">Reference proteome</keyword>
<name>A0A401LFQ9_9FIRM</name>
<evidence type="ECO:0000313" key="2">
    <source>
        <dbReference type="Proteomes" id="UP000287361"/>
    </source>
</evidence>
<sequence>MSKDFNEAVDVLFHKVDDLVSTKTVVGDAIVVGDMTLLPLIDVAVGAGVGAKESANAAGGMGARITPSAILMIRPDGVQLINVKNQDALSKLIDMAPGVVNKLNFGAVFSGRNKKDRAQEEVKFEEETIIEE</sequence>
<dbReference type="PANTHER" id="PTHR39162:SF1">
    <property type="entry name" value="SPORULATION PROTEIN YTFJ"/>
    <property type="match status" value="1"/>
</dbReference>
<dbReference type="Proteomes" id="UP000287361">
    <property type="component" value="Unassembled WGS sequence"/>
</dbReference>
<evidence type="ECO:0008006" key="3">
    <source>
        <dbReference type="Google" id="ProtNLM"/>
    </source>
</evidence>
<dbReference type="InterPro" id="IPR014229">
    <property type="entry name" value="Spore_YtfJ"/>
</dbReference>
<gene>
    <name evidence="1" type="ORF">KGMB03357_20140</name>
</gene>
<protein>
    <recommendedName>
        <fullName evidence="3">Sporulation protein</fullName>
    </recommendedName>
</protein>
<dbReference type="EMBL" id="BHVZ01000014">
    <property type="protein sequence ID" value="GCB30353.1"/>
    <property type="molecule type" value="Genomic_DNA"/>
</dbReference>
<dbReference type="Pfam" id="PF09579">
    <property type="entry name" value="Spore_YtfJ"/>
    <property type="match status" value="1"/>
</dbReference>